<sequence length="65" mass="7133">MAPAHKTLLTGLATFVGGTLLWLFGLDEEIVIFVPSKIGLFLMVLGAVETLYGAYRVMRDHRDPA</sequence>
<evidence type="ECO:0000313" key="2">
    <source>
        <dbReference type="EMBL" id="MBE1558658.1"/>
    </source>
</evidence>
<proteinExistence type="predicted"/>
<dbReference type="RefSeq" id="WP_192774048.1">
    <property type="nucleotide sequence ID" value="NZ_BAAASY010000003.1"/>
</dbReference>
<feature type="transmembrane region" description="Helical" evidence="1">
    <location>
        <begin position="30"/>
        <end position="52"/>
    </location>
</feature>
<dbReference type="Proteomes" id="UP000661607">
    <property type="component" value="Unassembled WGS sequence"/>
</dbReference>
<accession>A0ABR9KAA6</accession>
<keyword evidence="3" id="KW-1185">Reference proteome</keyword>
<dbReference type="Pfam" id="PF18969">
    <property type="entry name" value="DUF5708"/>
    <property type="match status" value="1"/>
</dbReference>
<name>A0ABR9KAA6_9ACTN</name>
<keyword evidence="1" id="KW-0812">Transmembrane</keyword>
<dbReference type="EMBL" id="JADBEF010000001">
    <property type="protein sequence ID" value="MBE1558658.1"/>
    <property type="molecule type" value="Genomic_DNA"/>
</dbReference>
<dbReference type="InterPro" id="IPR043762">
    <property type="entry name" value="DUF5708"/>
</dbReference>
<evidence type="ECO:0000256" key="1">
    <source>
        <dbReference type="SAM" id="Phobius"/>
    </source>
</evidence>
<evidence type="ECO:0000313" key="3">
    <source>
        <dbReference type="Proteomes" id="UP000661607"/>
    </source>
</evidence>
<reference evidence="2 3" key="1">
    <citation type="submission" date="2020-10" db="EMBL/GenBank/DDBJ databases">
        <title>Sequencing the genomes of 1000 actinobacteria strains.</title>
        <authorList>
            <person name="Klenk H.-P."/>
        </authorList>
    </citation>
    <scope>NUCLEOTIDE SEQUENCE [LARGE SCALE GENOMIC DNA]</scope>
    <source>
        <strain evidence="2 3">DSM 43748</strain>
    </source>
</reference>
<gene>
    <name evidence="2" type="ORF">H4W81_001437</name>
</gene>
<protein>
    <submittedName>
        <fullName evidence="2">Uncharacterized protein</fullName>
    </submittedName>
</protein>
<keyword evidence="1" id="KW-0472">Membrane</keyword>
<keyword evidence="1" id="KW-1133">Transmembrane helix</keyword>
<feature type="transmembrane region" description="Helical" evidence="1">
    <location>
        <begin position="7"/>
        <end position="24"/>
    </location>
</feature>
<organism evidence="2 3">
    <name type="scientific">Nonomuraea africana</name>
    <dbReference type="NCBI Taxonomy" id="46171"/>
    <lineage>
        <taxon>Bacteria</taxon>
        <taxon>Bacillati</taxon>
        <taxon>Actinomycetota</taxon>
        <taxon>Actinomycetes</taxon>
        <taxon>Streptosporangiales</taxon>
        <taxon>Streptosporangiaceae</taxon>
        <taxon>Nonomuraea</taxon>
    </lineage>
</organism>
<comment type="caution">
    <text evidence="2">The sequence shown here is derived from an EMBL/GenBank/DDBJ whole genome shotgun (WGS) entry which is preliminary data.</text>
</comment>